<sequence>MSRSHREGTSGNLKQSMRDNYTEHGVDEYYKKVGGTYRNPHFPGVRNAMFIWLNKWWSHEQSRIGESGFTLFDMACGSGEATTSLMEWWMIGRRLYSSSGQAGAPNAMPRAKSNLLTAPAFGPTLTCPTIYAADPYTSSAFHARTGLYNCSELSFRDIAEGSLPQSPLSSLPPSTDAPKSPKGTQKSTGTIEMTVCSFALHLIESPSELFALLWELSTKCRWLIVLAPHKKPEIKDGWGWSKWDVDNWAEVPMTDHKGEILNTRVHCRVYRSLNVQ</sequence>
<keyword evidence="2" id="KW-1185">Reference proteome</keyword>
<accession>A0ACB8TX34</accession>
<evidence type="ECO:0000313" key="1">
    <source>
        <dbReference type="EMBL" id="KAI0086570.1"/>
    </source>
</evidence>
<organism evidence="1 2">
    <name type="scientific">Irpex rosettiformis</name>
    <dbReference type="NCBI Taxonomy" id="378272"/>
    <lineage>
        <taxon>Eukaryota</taxon>
        <taxon>Fungi</taxon>
        <taxon>Dikarya</taxon>
        <taxon>Basidiomycota</taxon>
        <taxon>Agaricomycotina</taxon>
        <taxon>Agaricomycetes</taxon>
        <taxon>Polyporales</taxon>
        <taxon>Irpicaceae</taxon>
        <taxon>Irpex</taxon>
    </lineage>
</organism>
<dbReference type="EMBL" id="MU274923">
    <property type="protein sequence ID" value="KAI0086570.1"/>
    <property type="molecule type" value="Genomic_DNA"/>
</dbReference>
<gene>
    <name evidence="1" type="ORF">BDY19DRAFT_960585</name>
</gene>
<evidence type="ECO:0000313" key="2">
    <source>
        <dbReference type="Proteomes" id="UP001055072"/>
    </source>
</evidence>
<protein>
    <submittedName>
        <fullName evidence="1">Uncharacterized protein</fullName>
    </submittedName>
</protein>
<reference evidence="1" key="1">
    <citation type="journal article" date="2021" name="Environ. Microbiol.">
        <title>Gene family expansions and transcriptome signatures uncover fungal adaptations to wood decay.</title>
        <authorList>
            <person name="Hage H."/>
            <person name="Miyauchi S."/>
            <person name="Viragh M."/>
            <person name="Drula E."/>
            <person name="Min B."/>
            <person name="Chaduli D."/>
            <person name="Navarro D."/>
            <person name="Favel A."/>
            <person name="Norest M."/>
            <person name="Lesage-Meessen L."/>
            <person name="Balint B."/>
            <person name="Merenyi Z."/>
            <person name="de Eugenio L."/>
            <person name="Morin E."/>
            <person name="Martinez A.T."/>
            <person name="Baldrian P."/>
            <person name="Stursova M."/>
            <person name="Martinez M.J."/>
            <person name="Novotny C."/>
            <person name="Magnuson J.K."/>
            <person name="Spatafora J.W."/>
            <person name="Maurice S."/>
            <person name="Pangilinan J."/>
            <person name="Andreopoulos W."/>
            <person name="LaButti K."/>
            <person name="Hundley H."/>
            <person name="Na H."/>
            <person name="Kuo A."/>
            <person name="Barry K."/>
            <person name="Lipzen A."/>
            <person name="Henrissat B."/>
            <person name="Riley R."/>
            <person name="Ahrendt S."/>
            <person name="Nagy L.G."/>
            <person name="Grigoriev I.V."/>
            <person name="Martin F."/>
            <person name="Rosso M.N."/>
        </authorList>
    </citation>
    <scope>NUCLEOTIDE SEQUENCE</scope>
    <source>
        <strain evidence="1">CBS 384.51</strain>
    </source>
</reference>
<proteinExistence type="predicted"/>
<name>A0ACB8TX34_9APHY</name>
<dbReference type="Proteomes" id="UP001055072">
    <property type="component" value="Unassembled WGS sequence"/>
</dbReference>
<comment type="caution">
    <text evidence="1">The sequence shown here is derived from an EMBL/GenBank/DDBJ whole genome shotgun (WGS) entry which is preliminary data.</text>
</comment>